<sequence>MVIALNDFPELASEIQKIAAYGALSDVQAMARMRRKVSRKNRESQFSLSMEGSNNIVG</sequence>
<evidence type="ECO:0000313" key="2">
    <source>
        <dbReference type="Proteomes" id="UP000072421"/>
    </source>
</evidence>
<protein>
    <submittedName>
        <fullName evidence="1">Uncharacterized protein</fullName>
    </submittedName>
</protein>
<reference evidence="1 2" key="1">
    <citation type="submission" date="2015-11" db="EMBL/GenBank/DDBJ databases">
        <title>Exploring the genomic traits of fungus-feeding bacterial genus Collimonas.</title>
        <authorList>
            <person name="Song C."/>
            <person name="Schmidt R."/>
            <person name="de Jager V."/>
            <person name="Krzyzanowska D."/>
            <person name="Jongedijk E."/>
            <person name="Cankar K."/>
            <person name="Beekwilder J."/>
            <person name="van Veen A."/>
            <person name="de Boer W."/>
            <person name="van Veen J.A."/>
            <person name="Garbeva P."/>
        </authorList>
    </citation>
    <scope>NUCLEOTIDE SEQUENCE [LARGE SCALE GENOMIC DNA]</scope>
    <source>
        <strain evidence="1 2">Ter6</strain>
    </source>
</reference>
<dbReference type="EMBL" id="CP013232">
    <property type="protein sequence ID" value="AMO94396.1"/>
    <property type="molecule type" value="Genomic_DNA"/>
</dbReference>
<name>A0A127P9B8_9BURK</name>
<dbReference type="Proteomes" id="UP000072421">
    <property type="component" value="Chromosome"/>
</dbReference>
<dbReference type="PATRIC" id="fig|158899.10.peg.1703"/>
<accession>A0A127P9B8</accession>
<evidence type="ECO:0000313" key="1">
    <source>
        <dbReference type="EMBL" id="AMO94396.1"/>
    </source>
</evidence>
<gene>
    <name evidence="1" type="ORF">CFter6_1694</name>
</gene>
<dbReference type="AlphaFoldDB" id="A0A127P9B8"/>
<proteinExistence type="predicted"/>
<organism evidence="1">
    <name type="scientific">Collimonas fungivorans</name>
    <dbReference type="NCBI Taxonomy" id="158899"/>
    <lineage>
        <taxon>Bacteria</taxon>
        <taxon>Pseudomonadati</taxon>
        <taxon>Pseudomonadota</taxon>
        <taxon>Betaproteobacteria</taxon>
        <taxon>Burkholderiales</taxon>
        <taxon>Oxalobacteraceae</taxon>
        <taxon>Collimonas</taxon>
    </lineage>
</organism>